<dbReference type="HOGENOM" id="CLU_025713_2_1_1"/>
<dbReference type="AlphaFoldDB" id="K3WMD7"/>
<organism evidence="2 3">
    <name type="scientific">Globisporangium ultimum (strain ATCC 200006 / CBS 805.95 / DAOM BR144)</name>
    <name type="common">Pythium ultimum</name>
    <dbReference type="NCBI Taxonomy" id="431595"/>
    <lineage>
        <taxon>Eukaryota</taxon>
        <taxon>Sar</taxon>
        <taxon>Stramenopiles</taxon>
        <taxon>Oomycota</taxon>
        <taxon>Peronosporomycetes</taxon>
        <taxon>Pythiales</taxon>
        <taxon>Pythiaceae</taxon>
        <taxon>Globisporangium</taxon>
    </lineage>
</organism>
<sequence>MDALPGTLVAEILAFACAPALVPASPGGAACCTGGSDAYDFAKRITAPSAHALRSLASVSTTWRDAAAAIVADHKQRVFTLAFTVGNEERAQTQFEARLKQHGVRIRDLRVAITTPTQSLWWVLDEEEEGQQEASTLYGQWIEWERLLIHVPMLERLDLSGVPLHHFSVREILEVASLHCPHIQALVLPRKERVHADVVHATIDETCRVLYVALARWYNASERGGLRQLTVPNRDEYDRDRSSTRFLDAVTSFCPKIEYLDGWKRTYNDVRFIISDESWCAPRPSSDGATDVWTRFCATCVHLREFSWVVVPFADAYFTPFGNTSKPLLTHLQLTYNAKAPFRIRRSEYSTSGLCHVVQACPKLQVLDVILHRIQPSHAFVYLQLDEMIDPDVFNDEFLAALTSSCPLLERIEARP</sequence>
<dbReference type="Gene3D" id="3.80.10.10">
    <property type="entry name" value="Ribonuclease Inhibitor"/>
    <property type="match status" value="1"/>
</dbReference>
<feature type="signal peptide" evidence="1">
    <location>
        <begin position="1"/>
        <end position="24"/>
    </location>
</feature>
<dbReference type="EMBL" id="GL376625">
    <property type="status" value="NOT_ANNOTATED_CDS"/>
    <property type="molecule type" value="Genomic_DNA"/>
</dbReference>
<evidence type="ECO:0000256" key="1">
    <source>
        <dbReference type="SAM" id="SignalP"/>
    </source>
</evidence>
<dbReference type="Proteomes" id="UP000019132">
    <property type="component" value="Unassembled WGS sequence"/>
</dbReference>
<evidence type="ECO:0008006" key="4">
    <source>
        <dbReference type="Google" id="ProtNLM"/>
    </source>
</evidence>
<accession>K3WMD7</accession>
<evidence type="ECO:0000313" key="3">
    <source>
        <dbReference type="Proteomes" id="UP000019132"/>
    </source>
</evidence>
<dbReference type="VEuPathDB" id="FungiDB:PYU1_G006117"/>
<dbReference type="InterPro" id="IPR032675">
    <property type="entry name" value="LRR_dom_sf"/>
</dbReference>
<reference evidence="2" key="3">
    <citation type="submission" date="2015-02" db="UniProtKB">
        <authorList>
            <consortium name="EnsemblProtists"/>
        </authorList>
    </citation>
    <scope>IDENTIFICATION</scope>
    <source>
        <strain evidence="2">DAOM BR144</strain>
    </source>
</reference>
<name>K3WMD7_GLOUD</name>
<keyword evidence="1" id="KW-0732">Signal</keyword>
<dbReference type="EnsemblProtists" id="PYU1_T006129">
    <property type="protein sequence ID" value="PYU1_T006129"/>
    <property type="gene ID" value="PYU1_G006117"/>
</dbReference>
<proteinExistence type="predicted"/>
<dbReference type="OMA" id="TTGHEQE"/>
<evidence type="ECO:0000313" key="2">
    <source>
        <dbReference type="EnsemblProtists" id="PYU1_T006129"/>
    </source>
</evidence>
<reference evidence="3" key="1">
    <citation type="journal article" date="2010" name="Genome Biol.">
        <title>Genome sequence of the necrotrophic plant pathogen Pythium ultimum reveals original pathogenicity mechanisms and effector repertoire.</title>
        <authorList>
            <person name="Levesque C.A."/>
            <person name="Brouwer H."/>
            <person name="Cano L."/>
            <person name="Hamilton J.P."/>
            <person name="Holt C."/>
            <person name="Huitema E."/>
            <person name="Raffaele S."/>
            <person name="Robideau G.P."/>
            <person name="Thines M."/>
            <person name="Win J."/>
            <person name="Zerillo M.M."/>
            <person name="Beakes G.W."/>
            <person name="Boore J.L."/>
            <person name="Busam D."/>
            <person name="Dumas B."/>
            <person name="Ferriera S."/>
            <person name="Fuerstenberg S.I."/>
            <person name="Gachon C.M."/>
            <person name="Gaulin E."/>
            <person name="Govers F."/>
            <person name="Grenville-Briggs L."/>
            <person name="Horner N."/>
            <person name="Hostetler J."/>
            <person name="Jiang R.H."/>
            <person name="Johnson J."/>
            <person name="Krajaejun T."/>
            <person name="Lin H."/>
            <person name="Meijer H.J."/>
            <person name="Moore B."/>
            <person name="Morris P."/>
            <person name="Phuntmart V."/>
            <person name="Puiu D."/>
            <person name="Shetty J."/>
            <person name="Stajich J.E."/>
            <person name="Tripathy S."/>
            <person name="Wawra S."/>
            <person name="van West P."/>
            <person name="Whitty B.R."/>
            <person name="Coutinho P.M."/>
            <person name="Henrissat B."/>
            <person name="Martin F."/>
            <person name="Thomas P.D."/>
            <person name="Tyler B.M."/>
            <person name="De Vries R.P."/>
            <person name="Kamoun S."/>
            <person name="Yandell M."/>
            <person name="Tisserat N."/>
            <person name="Buell C.R."/>
        </authorList>
    </citation>
    <scope>NUCLEOTIDE SEQUENCE</scope>
    <source>
        <strain evidence="3">DAOM:BR144</strain>
    </source>
</reference>
<feature type="chain" id="PRO_5003872197" description="F-box domain-containing protein" evidence="1">
    <location>
        <begin position="25"/>
        <end position="416"/>
    </location>
</feature>
<protein>
    <recommendedName>
        <fullName evidence="4">F-box domain-containing protein</fullName>
    </recommendedName>
</protein>
<keyword evidence="3" id="KW-1185">Reference proteome</keyword>
<reference evidence="3" key="2">
    <citation type="submission" date="2010-04" db="EMBL/GenBank/DDBJ databases">
        <authorList>
            <person name="Buell R."/>
            <person name="Hamilton J."/>
            <person name="Hostetler J."/>
        </authorList>
    </citation>
    <scope>NUCLEOTIDE SEQUENCE [LARGE SCALE GENOMIC DNA]</scope>
    <source>
        <strain evidence="3">DAOM:BR144</strain>
    </source>
</reference>
<dbReference type="InParanoid" id="K3WMD7"/>
<dbReference type="eggNOG" id="ENOG502SKJF">
    <property type="taxonomic scope" value="Eukaryota"/>
</dbReference>